<organism evidence="4">
    <name type="scientific">Tepidanaerobacter syntrophicus</name>
    <dbReference type="NCBI Taxonomy" id="224999"/>
    <lineage>
        <taxon>Bacteria</taxon>
        <taxon>Bacillati</taxon>
        <taxon>Bacillota</taxon>
        <taxon>Clostridia</taxon>
        <taxon>Thermosediminibacterales</taxon>
        <taxon>Tepidanaerobacteraceae</taxon>
        <taxon>Tepidanaerobacter</taxon>
    </lineage>
</organism>
<dbReference type="AlphaFoldDB" id="A0A0U9HNP7"/>
<keyword evidence="5" id="KW-1185">Reference proteome</keyword>
<dbReference type="GO" id="GO:0033765">
    <property type="term" value="F:steroid dehydrogenase activity, acting on the CH-CH group of donors"/>
    <property type="evidence" value="ECO:0007669"/>
    <property type="project" value="UniProtKB-ARBA"/>
</dbReference>
<feature type="domain" description="FAD-dependent oxidoreductase 2 FAD-binding" evidence="3">
    <location>
        <begin position="21"/>
        <end position="263"/>
    </location>
</feature>
<dbReference type="STRING" id="224999.GCA_001485475_00615"/>
<dbReference type="GO" id="GO:0050660">
    <property type="term" value="F:flavin adenine dinucleotide binding"/>
    <property type="evidence" value="ECO:0007669"/>
    <property type="project" value="TreeGrafter"/>
</dbReference>
<dbReference type="InterPro" id="IPR036188">
    <property type="entry name" value="FAD/NAD-bd_sf"/>
</dbReference>
<dbReference type="OrthoDB" id="9806724at2"/>
<keyword evidence="2" id="KW-0560">Oxidoreductase</keyword>
<dbReference type="PANTHER" id="PTHR11632">
    <property type="entry name" value="SUCCINATE DEHYDROGENASE 2 FLAVOPROTEIN SUBUNIT"/>
    <property type="match status" value="1"/>
</dbReference>
<dbReference type="Pfam" id="PF00890">
    <property type="entry name" value="FAD_binding_2"/>
    <property type="match status" value="2"/>
</dbReference>
<dbReference type="RefSeq" id="WP_059031662.1">
    <property type="nucleotide sequence ID" value="NZ_DF976999.1"/>
</dbReference>
<keyword evidence="1" id="KW-0285">Flavoprotein</keyword>
<dbReference type="GO" id="GO:0009055">
    <property type="term" value="F:electron transfer activity"/>
    <property type="evidence" value="ECO:0007669"/>
    <property type="project" value="TreeGrafter"/>
</dbReference>
<dbReference type="InterPro" id="IPR030664">
    <property type="entry name" value="SdhA/FrdA/AprA"/>
</dbReference>
<evidence type="ECO:0000256" key="1">
    <source>
        <dbReference type="ARBA" id="ARBA00022630"/>
    </source>
</evidence>
<dbReference type="InterPro" id="IPR027477">
    <property type="entry name" value="Succ_DH/fumarate_Rdtase_cat_sf"/>
</dbReference>
<gene>
    <name evidence="4" type="ORF">TSYNT_5462</name>
</gene>
<dbReference type="PRINTS" id="PR00368">
    <property type="entry name" value="FADPNR"/>
</dbReference>
<dbReference type="InterPro" id="IPR003953">
    <property type="entry name" value="FAD-dep_OxRdtase_2_FAD-bd"/>
</dbReference>
<reference evidence="4" key="1">
    <citation type="journal article" date="2016" name="Genome Announc.">
        <title>Draft Genome Sequence of the Syntrophic Lactate-Degrading Bacterium Tepidanaerobacter syntrophicus JLT.</title>
        <authorList>
            <person name="Matsuura N."/>
            <person name="Ohashi A."/>
            <person name="Tourlousse D.M."/>
            <person name="Sekiguchi Y."/>
        </authorList>
    </citation>
    <scope>NUCLEOTIDE SEQUENCE [LARGE SCALE GENOMIC DNA]</scope>
    <source>
        <strain evidence="4">JL</strain>
    </source>
</reference>
<proteinExistence type="predicted"/>
<dbReference type="PANTHER" id="PTHR11632:SF51">
    <property type="entry name" value="SUCCINATE DEHYDROGENASE [UBIQUINONE] FLAVOPROTEIN SUBUNIT, MITOCHONDRIAL"/>
    <property type="match status" value="1"/>
</dbReference>
<name>A0A0U9HNP7_9FIRM</name>
<dbReference type="GO" id="GO:0009061">
    <property type="term" value="P:anaerobic respiration"/>
    <property type="evidence" value="ECO:0007669"/>
    <property type="project" value="TreeGrafter"/>
</dbReference>
<dbReference type="EMBL" id="DF976999">
    <property type="protein sequence ID" value="GAQ24615.1"/>
    <property type="molecule type" value="Genomic_DNA"/>
</dbReference>
<dbReference type="Gene3D" id="3.90.700.10">
    <property type="entry name" value="Succinate dehydrogenase/fumarate reductase flavoprotein, catalytic domain"/>
    <property type="match status" value="1"/>
</dbReference>
<feature type="domain" description="FAD-dependent oxidoreductase 2 FAD-binding" evidence="3">
    <location>
        <begin position="373"/>
        <end position="444"/>
    </location>
</feature>
<accession>A0A0U9HNP7</accession>
<evidence type="ECO:0000313" key="4">
    <source>
        <dbReference type="EMBL" id="GAQ24615.1"/>
    </source>
</evidence>
<dbReference type="GO" id="GO:0005886">
    <property type="term" value="C:plasma membrane"/>
    <property type="evidence" value="ECO:0007669"/>
    <property type="project" value="TreeGrafter"/>
</dbReference>
<evidence type="ECO:0000256" key="2">
    <source>
        <dbReference type="ARBA" id="ARBA00023002"/>
    </source>
</evidence>
<evidence type="ECO:0000313" key="5">
    <source>
        <dbReference type="Proteomes" id="UP000062160"/>
    </source>
</evidence>
<dbReference type="Proteomes" id="UP000062160">
    <property type="component" value="Unassembled WGS sequence"/>
</dbReference>
<sequence>MKESSIRANGHGIRIYSLNTAVVGTGAAGLNAADRLFSLGQTDIAIITENLKAGTSRNTGSDKQTYYKLTLAGSEPDSVYDLAKTLFNGQCVDGDIALCEAALSARCFLKLAELGVPFPHNRYGEYIGYKTDHDPKRRATSAGPYTSKYMTECLEKAVKQKNIRIFDKMQVIKILTDKNKLLGLLCLDLQNLHDPDKRYVLFNCKNVIYATGGPAGMYADAVYPFSQKGASGIAFEAGIMGKNLTEWQYGISSVKPRWNVSGTYMQALPRFISQDKNGGDEREFLLDFFADKADMLSKVFLKGYQWPFDVRKVEDGSSIIDILVYIETCIKGRRVFLDFRQNPAGADIDFSTLSPEARDYLEKAGAAFGKPIDRLLHMNEPAVEFYRGKGVDLAKEPLEVAVCAQHNNGGLSIDNWWQTNIEGFFAVGEVSASHGVYRPGGTALNAGQVGSTRAAQYIAANRKGDAPYIEEFIKKALPAIADSIGLGGKLLSNSDTVNEIWNRAAKRMSRFGGIIRSMEEIVQAAAETKNELKSFKEIVKISSYRELPRAYRLYDMLLSQYVYLRAMEDYIKYGGKSRGSALYTDKDGIKPYESLPDVFRFTLDDGTIGDMVQEGIYKNGECEFNWRKVRPLPKDEDFFENVWRSYRENGNIY</sequence>
<protein>
    <submittedName>
        <fullName evidence="4">Succinate dehydrogenase</fullName>
    </submittedName>
</protein>
<dbReference type="GO" id="GO:0000104">
    <property type="term" value="F:succinate dehydrogenase activity"/>
    <property type="evidence" value="ECO:0007669"/>
    <property type="project" value="TreeGrafter"/>
</dbReference>
<dbReference type="Gene3D" id="3.50.50.60">
    <property type="entry name" value="FAD/NAD(P)-binding domain"/>
    <property type="match status" value="2"/>
</dbReference>
<evidence type="ECO:0000259" key="3">
    <source>
        <dbReference type="Pfam" id="PF00890"/>
    </source>
</evidence>
<dbReference type="SUPFAM" id="SSF51905">
    <property type="entry name" value="FAD/NAD(P)-binding domain"/>
    <property type="match status" value="1"/>
</dbReference>